<dbReference type="AlphaFoldDB" id="A0A4P2QH59"/>
<dbReference type="CDD" id="cd06259">
    <property type="entry name" value="YdcF-like"/>
    <property type="match status" value="1"/>
</dbReference>
<evidence type="ECO:0000313" key="2">
    <source>
        <dbReference type="EMBL" id="AUX29229.1"/>
    </source>
</evidence>
<reference evidence="2 3" key="1">
    <citation type="submission" date="2015-09" db="EMBL/GenBank/DDBJ databases">
        <title>Sorangium comparison.</title>
        <authorList>
            <person name="Zaburannyi N."/>
            <person name="Bunk B."/>
            <person name="Overmann J."/>
            <person name="Mueller R."/>
        </authorList>
    </citation>
    <scope>NUCLEOTIDE SEQUENCE [LARGE SCALE GENOMIC DNA]</scope>
    <source>
        <strain evidence="2 3">So ce836</strain>
    </source>
</reference>
<dbReference type="InterPro" id="IPR001849">
    <property type="entry name" value="PH_domain"/>
</dbReference>
<sequence>MAAAAQEDAAAWVAAAREAAAASWRPEGRARPAQQTRDGHGRWAMVGRMPLHADAIVVLGCRMLPSGRPAAPGARRAARAAQAYRDGVAPWVIASGGRRWGAQIEARVLSAELLRAGVPARAILQDLWSLTTHENAIFSAALLRRMGARRAAIVTCPWHMARALQNFREVGIDACALPSPHVRAPMVARAWLRGHEVVSMWLDARAMRRRQILCESADWLLDGARRGET</sequence>
<organism evidence="2 3">
    <name type="scientific">Sorangium cellulosum</name>
    <name type="common">Polyangium cellulosum</name>
    <dbReference type="NCBI Taxonomy" id="56"/>
    <lineage>
        <taxon>Bacteria</taxon>
        <taxon>Pseudomonadati</taxon>
        <taxon>Myxococcota</taxon>
        <taxon>Polyangia</taxon>
        <taxon>Polyangiales</taxon>
        <taxon>Polyangiaceae</taxon>
        <taxon>Sorangium</taxon>
    </lineage>
</organism>
<accession>A0A4P2QH59</accession>
<protein>
    <recommendedName>
        <fullName evidence="1">PH domain-containing protein</fullName>
    </recommendedName>
</protein>
<dbReference type="GO" id="GO:0005886">
    <property type="term" value="C:plasma membrane"/>
    <property type="evidence" value="ECO:0007669"/>
    <property type="project" value="TreeGrafter"/>
</dbReference>
<name>A0A4P2QH59_SORCE</name>
<dbReference type="Gene3D" id="3.40.50.620">
    <property type="entry name" value="HUPs"/>
    <property type="match status" value="1"/>
</dbReference>
<dbReference type="InterPro" id="IPR014729">
    <property type="entry name" value="Rossmann-like_a/b/a_fold"/>
</dbReference>
<dbReference type="RefSeq" id="WP_237245093.1">
    <property type="nucleotide sequence ID" value="NZ_CP012672.1"/>
</dbReference>
<dbReference type="Proteomes" id="UP000295497">
    <property type="component" value="Chromosome"/>
</dbReference>
<dbReference type="EMBL" id="CP012672">
    <property type="protein sequence ID" value="AUX29229.1"/>
    <property type="molecule type" value="Genomic_DNA"/>
</dbReference>
<gene>
    <name evidence="2" type="ORF">SOCE836_013170</name>
</gene>
<dbReference type="PROSITE" id="PS50003">
    <property type="entry name" value="PH_DOMAIN"/>
    <property type="match status" value="1"/>
</dbReference>
<dbReference type="InterPro" id="IPR003848">
    <property type="entry name" value="DUF218"/>
</dbReference>
<dbReference type="Pfam" id="PF02698">
    <property type="entry name" value="DUF218"/>
    <property type="match status" value="1"/>
</dbReference>
<evidence type="ECO:0000313" key="3">
    <source>
        <dbReference type="Proteomes" id="UP000295497"/>
    </source>
</evidence>
<feature type="domain" description="PH" evidence="1">
    <location>
        <begin position="1"/>
        <end position="21"/>
    </location>
</feature>
<dbReference type="InterPro" id="IPR051599">
    <property type="entry name" value="Cell_Envelope_Assoc"/>
</dbReference>
<proteinExistence type="predicted"/>
<dbReference type="PANTHER" id="PTHR30336">
    <property type="entry name" value="INNER MEMBRANE PROTEIN, PROBABLE PERMEASE"/>
    <property type="match status" value="1"/>
</dbReference>
<evidence type="ECO:0000259" key="1">
    <source>
        <dbReference type="PROSITE" id="PS50003"/>
    </source>
</evidence>
<dbReference type="PANTHER" id="PTHR30336:SF20">
    <property type="entry name" value="DUF218 DOMAIN-CONTAINING PROTEIN"/>
    <property type="match status" value="1"/>
</dbReference>